<dbReference type="Proteomes" id="UP000314294">
    <property type="component" value="Unassembled WGS sequence"/>
</dbReference>
<evidence type="ECO:0000256" key="1">
    <source>
        <dbReference type="SAM" id="MobiDB-lite"/>
    </source>
</evidence>
<feature type="compositionally biased region" description="Basic and acidic residues" evidence="1">
    <location>
        <begin position="12"/>
        <end position="28"/>
    </location>
</feature>
<comment type="caution">
    <text evidence="2">The sequence shown here is derived from an EMBL/GenBank/DDBJ whole genome shotgun (WGS) entry which is preliminary data.</text>
</comment>
<dbReference type="AlphaFoldDB" id="A0A4Z2JH08"/>
<reference evidence="2 3" key="1">
    <citation type="submission" date="2019-03" db="EMBL/GenBank/DDBJ databases">
        <title>First draft genome of Liparis tanakae, snailfish: a comprehensive survey of snailfish specific genes.</title>
        <authorList>
            <person name="Kim W."/>
            <person name="Song I."/>
            <person name="Jeong J.-H."/>
            <person name="Kim D."/>
            <person name="Kim S."/>
            <person name="Ryu S."/>
            <person name="Song J.Y."/>
            <person name="Lee S.K."/>
        </authorList>
    </citation>
    <scope>NUCLEOTIDE SEQUENCE [LARGE SCALE GENOMIC DNA]</scope>
    <source>
        <tissue evidence="2">Muscle</tissue>
    </source>
</reference>
<gene>
    <name evidence="2" type="ORF">EYF80_000053</name>
</gene>
<feature type="compositionally biased region" description="Low complexity" evidence="1">
    <location>
        <begin position="1"/>
        <end position="11"/>
    </location>
</feature>
<name>A0A4Z2JH08_9TELE</name>
<dbReference type="EMBL" id="SRLO01000001">
    <property type="protein sequence ID" value="TNN89450.1"/>
    <property type="molecule type" value="Genomic_DNA"/>
</dbReference>
<protein>
    <submittedName>
        <fullName evidence="2">Uncharacterized protein</fullName>
    </submittedName>
</protein>
<feature type="region of interest" description="Disordered" evidence="1">
    <location>
        <begin position="1"/>
        <end position="30"/>
    </location>
</feature>
<sequence length="90" mass="9721">MRQSDRSSSYSSREREGKRGGGDWKEHPCSPVQLSQPPAVICLSTLCCDGQIKVVNPSIVESPDFIPPELLRGSALSPSLLPGKRCVQGL</sequence>
<evidence type="ECO:0000313" key="2">
    <source>
        <dbReference type="EMBL" id="TNN89450.1"/>
    </source>
</evidence>
<keyword evidence="3" id="KW-1185">Reference proteome</keyword>
<accession>A0A4Z2JH08</accession>
<evidence type="ECO:0000313" key="3">
    <source>
        <dbReference type="Proteomes" id="UP000314294"/>
    </source>
</evidence>
<organism evidence="2 3">
    <name type="scientific">Liparis tanakae</name>
    <name type="common">Tanaka's snailfish</name>
    <dbReference type="NCBI Taxonomy" id="230148"/>
    <lineage>
        <taxon>Eukaryota</taxon>
        <taxon>Metazoa</taxon>
        <taxon>Chordata</taxon>
        <taxon>Craniata</taxon>
        <taxon>Vertebrata</taxon>
        <taxon>Euteleostomi</taxon>
        <taxon>Actinopterygii</taxon>
        <taxon>Neopterygii</taxon>
        <taxon>Teleostei</taxon>
        <taxon>Neoteleostei</taxon>
        <taxon>Acanthomorphata</taxon>
        <taxon>Eupercaria</taxon>
        <taxon>Perciformes</taxon>
        <taxon>Cottioidei</taxon>
        <taxon>Cottales</taxon>
        <taxon>Liparidae</taxon>
        <taxon>Liparis</taxon>
    </lineage>
</organism>
<proteinExistence type="predicted"/>